<evidence type="ECO:0000259" key="9">
    <source>
        <dbReference type="Pfam" id="PF16188"/>
    </source>
</evidence>
<comment type="caution">
    <text evidence="10">The sequence shown here is derived from an EMBL/GenBank/DDBJ whole genome shotgun (WGS) entry which is preliminary data.</text>
</comment>
<gene>
    <name evidence="10" type="ORF">J8A68_003794</name>
</gene>
<dbReference type="PANTHER" id="PTHR43763:SF6">
    <property type="entry name" value="XAA-PRO AMINOPEPTIDASE 1"/>
    <property type="match status" value="1"/>
</dbReference>
<evidence type="ECO:0000256" key="2">
    <source>
        <dbReference type="ARBA" id="ARBA00008766"/>
    </source>
</evidence>
<feature type="compositionally biased region" description="Basic residues" evidence="6">
    <location>
        <begin position="11"/>
        <end position="20"/>
    </location>
</feature>
<dbReference type="Pfam" id="PF16189">
    <property type="entry name" value="Creatinase_N_2"/>
    <property type="match status" value="1"/>
</dbReference>
<dbReference type="GO" id="GO:0016787">
    <property type="term" value="F:hydrolase activity"/>
    <property type="evidence" value="ECO:0007669"/>
    <property type="project" value="UniProtKB-KW"/>
</dbReference>
<dbReference type="Pfam" id="PF01321">
    <property type="entry name" value="Creatinase_N"/>
    <property type="match status" value="1"/>
</dbReference>
<feature type="region of interest" description="Disordered" evidence="6">
    <location>
        <begin position="1"/>
        <end position="32"/>
    </location>
</feature>
<feature type="domain" description="Peptidase M24" evidence="7">
    <location>
        <begin position="462"/>
        <end position="656"/>
    </location>
</feature>
<dbReference type="FunFam" id="3.40.350.10:FF:000003">
    <property type="entry name" value="Xaa-pro aminopeptidase P"/>
    <property type="match status" value="1"/>
</dbReference>
<dbReference type="GeneID" id="73470594"/>
<dbReference type="GO" id="GO:0046872">
    <property type="term" value="F:metal ion binding"/>
    <property type="evidence" value="ECO:0007669"/>
    <property type="project" value="UniProtKB-KW"/>
</dbReference>
<keyword evidence="4" id="KW-0378">Hydrolase</keyword>
<keyword evidence="5" id="KW-0464">Manganese</keyword>
<dbReference type="FunFam" id="3.90.230.10:FF:000004">
    <property type="entry name" value="xaa-Pro aminopeptidase 1 isoform X1"/>
    <property type="match status" value="1"/>
</dbReference>
<dbReference type="OrthoDB" id="9995434at2759"/>
<evidence type="ECO:0000313" key="10">
    <source>
        <dbReference type="EMBL" id="KAG7662664.1"/>
    </source>
</evidence>
<dbReference type="GO" id="GO:0005737">
    <property type="term" value="C:cytoplasm"/>
    <property type="evidence" value="ECO:0007669"/>
    <property type="project" value="UniProtKB-ARBA"/>
</dbReference>
<evidence type="ECO:0000259" key="7">
    <source>
        <dbReference type="Pfam" id="PF00557"/>
    </source>
</evidence>
<dbReference type="InterPro" id="IPR000587">
    <property type="entry name" value="Creatinase_N"/>
</dbReference>
<dbReference type="InterPro" id="IPR032416">
    <property type="entry name" value="Peptidase_M24_C"/>
</dbReference>
<dbReference type="RefSeq" id="XP_049262897.1">
    <property type="nucleotide sequence ID" value="XM_049407685.1"/>
</dbReference>
<dbReference type="EMBL" id="JAGSYN010000165">
    <property type="protein sequence ID" value="KAG7662664.1"/>
    <property type="molecule type" value="Genomic_DNA"/>
</dbReference>
<comment type="similarity">
    <text evidence="2">Belongs to the peptidase M24B family.</text>
</comment>
<dbReference type="Pfam" id="PF00557">
    <property type="entry name" value="Peptidase_M24"/>
    <property type="match status" value="1"/>
</dbReference>
<evidence type="ECO:0000256" key="5">
    <source>
        <dbReference type="ARBA" id="ARBA00023211"/>
    </source>
</evidence>
<evidence type="ECO:0000256" key="6">
    <source>
        <dbReference type="SAM" id="MobiDB-lite"/>
    </source>
</evidence>
<dbReference type="PANTHER" id="PTHR43763">
    <property type="entry name" value="XAA-PRO AMINOPEPTIDASE 1"/>
    <property type="match status" value="1"/>
</dbReference>
<proteinExistence type="inferred from homology"/>
<feature type="domain" description="Peptidase M24 C-terminal" evidence="9">
    <location>
        <begin position="671"/>
        <end position="735"/>
    </location>
</feature>
<name>A0A8J5QIN6_9ASCO</name>
<accession>A0A8J5QIN6</accession>
<evidence type="ECO:0000313" key="11">
    <source>
        <dbReference type="Proteomes" id="UP000694255"/>
    </source>
</evidence>
<evidence type="ECO:0000256" key="1">
    <source>
        <dbReference type="ARBA" id="ARBA00001936"/>
    </source>
</evidence>
<feature type="domain" description="Creatinase N-terminal" evidence="8">
    <location>
        <begin position="101"/>
        <end position="228"/>
    </location>
</feature>
<protein>
    <recommendedName>
        <fullName evidence="12">Creatinase/aminopeptidase</fullName>
    </recommendedName>
</protein>
<keyword evidence="11" id="KW-1185">Reference proteome</keyword>
<evidence type="ECO:0000256" key="3">
    <source>
        <dbReference type="ARBA" id="ARBA00022723"/>
    </source>
</evidence>
<comment type="cofactor">
    <cofactor evidence="1">
        <name>Mn(2+)</name>
        <dbReference type="ChEBI" id="CHEBI:29035"/>
    </cofactor>
</comment>
<sequence>MCSSYSEKQPLLKHKSKHKRYNDSDEENDSEISTNTICPTFSSLISSTFQCFPKLTKHLSNESGEEIIDYSDDEASLPDLPYTVGPTAIVLPQYTLSQHQRLIELRKLMKRHNIGVYIIPSEDEHHSEYTALADKRREYISGFTGSAGIAVVTLTNGDTLDGEAALSTDGRYFLQAEKQLDLRYWKLLKQGLPEYPTWTKYAIDSAIHNPFSKVISCDPRVLSLPIGEYFKQSRVLHYLNKFDFKPLISVNLVDEVWGDEKPSRSLDPVYHLPLKYSGEHTNEKVQRVRAIMKKRAGTHYLVTDLDSVAWLFNLRADTDIPFNPAFFSYAMITFNAVILYINQNKIDKGNQDIHDYLASIEGLRIKDYEDFYHDASQLKSTIHDQNLTIILPTKASTTYALYDSIPESYSKRKIIYESIISNLKIFKNKTESFNAKIAQYKDSLAFIVFSSWLEHELIHKQAEISEYDAACKIFSIRETLPNFKGLSYETISSTGPNAAIIHYAPTKEENSIIDPQKIYLIDSGSQFLEGTTDITRSYMFDPKSVTQRYKKFYTLVLKGHLGVAMAKFPPNSNKTGTVLDSYSRQPLWNEGLDFNHGTGHGVGAFGNVHEGPLYISTTAGGPNSLDLYRPGAILSDEPGFYVDGELGIRIESELMVIECDDSVGKTRNGDNFLGFEYLTKVPFCRKLIDTELLSTVEINWINEYHKSIRVDFGDKLLEIGDRRAYNWLFKETEPI</sequence>
<dbReference type="InterPro" id="IPR000994">
    <property type="entry name" value="Pept_M24"/>
</dbReference>
<evidence type="ECO:0000259" key="8">
    <source>
        <dbReference type="Pfam" id="PF01321"/>
    </source>
</evidence>
<dbReference type="InterPro" id="IPR050422">
    <property type="entry name" value="X-Pro_aminopeptidase_P"/>
</dbReference>
<dbReference type="Pfam" id="PF16188">
    <property type="entry name" value="Peptidase_M24_C"/>
    <property type="match status" value="1"/>
</dbReference>
<organism evidence="10 11">
    <name type="scientific">[Candida] subhashii</name>
    <dbReference type="NCBI Taxonomy" id="561895"/>
    <lineage>
        <taxon>Eukaryota</taxon>
        <taxon>Fungi</taxon>
        <taxon>Dikarya</taxon>
        <taxon>Ascomycota</taxon>
        <taxon>Saccharomycotina</taxon>
        <taxon>Pichiomycetes</taxon>
        <taxon>Debaryomycetaceae</taxon>
        <taxon>Spathaspora</taxon>
    </lineage>
</organism>
<evidence type="ECO:0008006" key="12">
    <source>
        <dbReference type="Google" id="ProtNLM"/>
    </source>
</evidence>
<reference evidence="10 11" key="1">
    <citation type="journal article" date="2021" name="DNA Res.">
        <title>Genome analysis of Candida subhashii reveals its hybrid nature and dual mitochondrial genome conformations.</title>
        <authorList>
            <person name="Mixao V."/>
            <person name="Hegedusova E."/>
            <person name="Saus E."/>
            <person name="Pryszcz L.P."/>
            <person name="Cillingova A."/>
            <person name="Nosek J."/>
            <person name="Gabaldon T."/>
        </authorList>
    </citation>
    <scope>NUCLEOTIDE SEQUENCE [LARGE SCALE GENOMIC DNA]</scope>
    <source>
        <strain evidence="10 11">CBS 10753</strain>
    </source>
</reference>
<keyword evidence="3" id="KW-0479">Metal-binding</keyword>
<dbReference type="Proteomes" id="UP000694255">
    <property type="component" value="Unassembled WGS sequence"/>
</dbReference>
<evidence type="ECO:0000256" key="4">
    <source>
        <dbReference type="ARBA" id="ARBA00022801"/>
    </source>
</evidence>
<dbReference type="AlphaFoldDB" id="A0A8J5QIN6"/>